<evidence type="ECO:0000259" key="4">
    <source>
        <dbReference type="PROSITE" id="PS00497"/>
    </source>
</evidence>
<dbReference type="PANTHER" id="PTHR11474:SF125">
    <property type="entry name" value="N-ACETYL-6-HYDROXYTRYPTOPHAN OXIDASE IVOB-RELATED"/>
    <property type="match status" value="1"/>
</dbReference>
<comment type="caution">
    <text evidence="5">The sequence shown here is derived from an EMBL/GenBank/DDBJ whole genome shotgun (WGS) entry which is preliminary data.</text>
</comment>
<sequence length="374" mass="40766">MKSSAIISVLAGAIFAAVEATVFTPPAELNAIVENGNVNIMDILKSRVGTGSSCTSENVVIRKTWGDLSDENKREYIAAVQCLMQKAPITPLDEVPGVRSRYDDFGATHLNQTASIHWTSNFFSFHRYFTWSYEKALRDECGYTGTQPYWDWAHSDTLEENPLFDGSDLSVGGNGAHVENVISFVILPTPVPVNTTRTDGTGGGCITSGPFVNMSINLGPRGAPIADGTQYNPRCLSRNFRNEAVATSLTYGAIQSVLEQPDLQSLSTQMSTSNGLHGNGHLSQGGLQDDLWTSALDPSFHFHHAAVDRVWSIWQAQNQTERVGQISDTRTIMNQPPSENGNLNDIVDLGYSGGRFTIGELSSTIDGPFCYIYQ</sequence>
<keyword evidence="2" id="KW-0560">Oxidoreductase</keyword>
<keyword evidence="1" id="KW-0479">Metal-binding</keyword>
<dbReference type="AlphaFoldDB" id="A0A9N9PLD3"/>
<dbReference type="EMBL" id="CAJVRL010000081">
    <property type="protein sequence ID" value="CAG8958234.1"/>
    <property type="molecule type" value="Genomic_DNA"/>
</dbReference>
<evidence type="ECO:0000256" key="1">
    <source>
        <dbReference type="ARBA" id="ARBA00022723"/>
    </source>
</evidence>
<keyword evidence="3" id="KW-0732">Signal</keyword>
<dbReference type="GO" id="GO:0016491">
    <property type="term" value="F:oxidoreductase activity"/>
    <property type="evidence" value="ECO:0007669"/>
    <property type="project" value="UniProtKB-KW"/>
</dbReference>
<keyword evidence="6" id="KW-1185">Reference proteome</keyword>
<proteinExistence type="predicted"/>
<feature type="domain" description="Tyrosinase copper-binding" evidence="4">
    <location>
        <begin position="117"/>
        <end position="134"/>
    </location>
</feature>
<reference evidence="5" key="1">
    <citation type="submission" date="2021-07" db="EMBL/GenBank/DDBJ databases">
        <authorList>
            <person name="Durling M."/>
        </authorList>
    </citation>
    <scope>NUCLEOTIDE SEQUENCE</scope>
</reference>
<feature type="chain" id="PRO_5040329816" description="Tyrosinase copper-binding domain-containing protein" evidence="3">
    <location>
        <begin position="21"/>
        <end position="374"/>
    </location>
</feature>
<dbReference type="PRINTS" id="PR00092">
    <property type="entry name" value="TYROSINASE"/>
</dbReference>
<evidence type="ECO:0000313" key="6">
    <source>
        <dbReference type="Proteomes" id="UP000696280"/>
    </source>
</evidence>
<organism evidence="5 6">
    <name type="scientific">Hymenoscyphus fraxineus</name>
    <dbReference type="NCBI Taxonomy" id="746836"/>
    <lineage>
        <taxon>Eukaryota</taxon>
        <taxon>Fungi</taxon>
        <taxon>Dikarya</taxon>
        <taxon>Ascomycota</taxon>
        <taxon>Pezizomycotina</taxon>
        <taxon>Leotiomycetes</taxon>
        <taxon>Helotiales</taxon>
        <taxon>Helotiaceae</taxon>
        <taxon>Hymenoscyphus</taxon>
    </lineage>
</organism>
<evidence type="ECO:0000256" key="3">
    <source>
        <dbReference type="SAM" id="SignalP"/>
    </source>
</evidence>
<name>A0A9N9PLD3_9HELO</name>
<dbReference type="InterPro" id="IPR008922">
    <property type="entry name" value="Di-copper_centre_dom_sf"/>
</dbReference>
<dbReference type="InterPro" id="IPR002227">
    <property type="entry name" value="Tyrosinase_Cu-bd"/>
</dbReference>
<feature type="signal peptide" evidence="3">
    <location>
        <begin position="1"/>
        <end position="20"/>
    </location>
</feature>
<dbReference type="SUPFAM" id="SSF48056">
    <property type="entry name" value="Di-copper centre-containing domain"/>
    <property type="match status" value="1"/>
</dbReference>
<dbReference type="PANTHER" id="PTHR11474">
    <property type="entry name" value="TYROSINASE FAMILY MEMBER"/>
    <property type="match status" value="1"/>
</dbReference>
<dbReference type="Gene3D" id="1.10.1280.10">
    <property type="entry name" value="Di-copper center containing domain from catechol oxidase"/>
    <property type="match status" value="1"/>
</dbReference>
<accession>A0A9N9PLD3</accession>
<dbReference type="GO" id="GO:0046872">
    <property type="term" value="F:metal ion binding"/>
    <property type="evidence" value="ECO:0007669"/>
    <property type="project" value="UniProtKB-KW"/>
</dbReference>
<dbReference type="OrthoDB" id="6132182at2759"/>
<dbReference type="Proteomes" id="UP000696280">
    <property type="component" value="Unassembled WGS sequence"/>
</dbReference>
<evidence type="ECO:0000313" key="5">
    <source>
        <dbReference type="EMBL" id="CAG8958234.1"/>
    </source>
</evidence>
<evidence type="ECO:0000256" key="2">
    <source>
        <dbReference type="ARBA" id="ARBA00023002"/>
    </source>
</evidence>
<dbReference type="InterPro" id="IPR050316">
    <property type="entry name" value="Tyrosinase/Hemocyanin"/>
</dbReference>
<gene>
    <name evidence="5" type="ORF">HYFRA_00000588</name>
</gene>
<dbReference type="PROSITE" id="PS00497">
    <property type="entry name" value="TYROSINASE_1"/>
    <property type="match status" value="1"/>
</dbReference>
<dbReference type="Pfam" id="PF00264">
    <property type="entry name" value="Tyrosinase"/>
    <property type="match status" value="1"/>
</dbReference>
<protein>
    <recommendedName>
        <fullName evidence="4">Tyrosinase copper-binding domain-containing protein</fullName>
    </recommendedName>
</protein>